<feature type="compositionally biased region" description="Polar residues" evidence="1">
    <location>
        <begin position="10"/>
        <end position="19"/>
    </location>
</feature>
<feature type="non-terminal residue" evidence="2">
    <location>
        <position position="167"/>
    </location>
</feature>
<feature type="compositionally biased region" description="Polar residues" evidence="1">
    <location>
        <begin position="49"/>
        <end position="59"/>
    </location>
</feature>
<protein>
    <submittedName>
        <fullName evidence="2">Uncharacterized protein</fullName>
    </submittedName>
</protein>
<dbReference type="AlphaFoldDB" id="A0AA36C8W7"/>
<proteinExistence type="predicted"/>
<dbReference type="EMBL" id="CATQJA010000753">
    <property type="protein sequence ID" value="CAJ0563907.1"/>
    <property type="molecule type" value="Genomic_DNA"/>
</dbReference>
<evidence type="ECO:0000313" key="3">
    <source>
        <dbReference type="Proteomes" id="UP001177023"/>
    </source>
</evidence>
<gene>
    <name evidence="2" type="ORF">MSPICULIGERA_LOCUS2609</name>
</gene>
<name>A0AA36C8W7_9BILA</name>
<evidence type="ECO:0000256" key="1">
    <source>
        <dbReference type="SAM" id="MobiDB-lite"/>
    </source>
</evidence>
<organism evidence="2 3">
    <name type="scientific">Mesorhabditis spiculigera</name>
    <dbReference type="NCBI Taxonomy" id="96644"/>
    <lineage>
        <taxon>Eukaryota</taxon>
        <taxon>Metazoa</taxon>
        <taxon>Ecdysozoa</taxon>
        <taxon>Nematoda</taxon>
        <taxon>Chromadorea</taxon>
        <taxon>Rhabditida</taxon>
        <taxon>Rhabditina</taxon>
        <taxon>Rhabditomorpha</taxon>
        <taxon>Rhabditoidea</taxon>
        <taxon>Rhabditidae</taxon>
        <taxon>Mesorhabditinae</taxon>
        <taxon>Mesorhabditis</taxon>
    </lineage>
</organism>
<evidence type="ECO:0000313" key="2">
    <source>
        <dbReference type="EMBL" id="CAJ0563907.1"/>
    </source>
</evidence>
<reference evidence="2" key="1">
    <citation type="submission" date="2023-06" db="EMBL/GenBank/DDBJ databases">
        <authorList>
            <person name="Delattre M."/>
        </authorList>
    </citation>
    <scope>NUCLEOTIDE SEQUENCE</scope>
    <source>
        <strain evidence="2">AF72</strain>
    </source>
</reference>
<dbReference type="Proteomes" id="UP001177023">
    <property type="component" value="Unassembled WGS sequence"/>
</dbReference>
<keyword evidence="3" id="KW-1185">Reference proteome</keyword>
<accession>A0AA36C8W7</accession>
<sequence length="167" mass="19261">LETTDENDILASNSENQQEAYELPVSEERPEAETADTGPDFPFRERMNGTGNSRWPETTTYKYTYQNPYGNGQSGRYPGQKVNKGTIESMIDQAANQPRYPNHNDRYDDRYGKQQGRYPGQSVPKGTVEGMIDQAAREQRYPKRNAGSYRENTRYVDDLIKQRRGYN</sequence>
<feature type="non-terminal residue" evidence="2">
    <location>
        <position position="1"/>
    </location>
</feature>
<comment type="caution">
    <text evidence="2">The sequence shown here is derived from an EMBL/GenBank/DDBJ whole genome shotgun (WGS) entry which is preliminary data.</text>
</comment>
<feature type="region of interest" description="Disordered" evidence="1">
    <location>
        <begin position="1"/>
        <end position="59"/>
    </location>
</feature>